<name>A0A0A0L7I0_CUCSA</name>
<proteinExistence type="predicted"/>
<dbReference type="OrthoDB" id="1708403at2759"/>
<keyword evidence="7" id="KW-0539">Nucleus</keyword>
<keyword evidence="5" id="KW-0805">Transcription regulation</keyword>
<evidence type="ECO:0000256" key="8">
    <source>
        <dbReference type="PROSITE-ProRule" id="PRU00042"/>
    </source>
</evidence>
<dbReference type="Pfam" id="PF13912">
    <property type="entry name" value="zf-C2H2_6"/>
    <property type="match status" value="1"/>
</dbReference>
<dbReference type="STRING" id="3659.A0A0A0L7I0"/>
<evidence type="ECO:0000313" key="11">
    <source>
        <dbReference type="EMBL" id="KGN57925.1"/>
    </source>
</evidence>
<dbReference type="PANTHER" id="PTHR45801:SF110">
    <property type="entry name" value="TRANSCRIPTIONAL REGULATOR SUPERMAN"/>
    <property type="match status" value="1"/>
</dbReference>
<dbReference type="Gramene" id="KGN57925">
    <property type="protein sequence ID" value="KGN57925"/>
    <property type="gene ID" value="Csa_3G392775"/>
</dbReference>
<dbReference type="GO" id="GO:0008270">
    <property type="term" value="F:zinc ion binding"/>
    <property type="evidence" value="ECO:0007669"/>
    <property type="project" value="UniProtKB-KW"/>
</dbReference>
<dbReference type="Gene3D" id="3.30.160.60">
    <property type="entry name" value="Classic Zinc Finger"/>
    <property type="match status" value="1"/>
</dbReference>
<organism evidence="11 12">
    <name type="scientific">Cucumis sativus</name>
    <name type="common">Cucumber</name>
    <dbReference type="NCBI Taxonomy" id="3659"/>
    <lineage>
        <taxon>Eukaryota</taxon>
        <taxon>Viridiplantae</taxon>
        <taxon>Streptophyta</taxon>
        <taxon>Embryophyta</taxon>
        <taxon>Tracheophyta</taxon>
        <taxon>Spermatophyta</taxon>
        <taxon>Magnoliopsida</taxon>
        <taxon>eudicotyledons</taxon>
        <taxon>Gunneridae</taxon>
        <taxon>Pentapetalae</taxon>
        <taxon>rosids</taxon>
        <taxon>fabids</taxon>
        <taxon>Cucurbitales</taxon>
        <taxon>Cucurbitaceae</taxon>
        <taxon>Benincaseae</taxon>
        <taxon>Cucumis</taxon>
    </lineage>
</organism>
<feature type="region of interest" description="Disordered" evidence="9">
    <location>
        <begin position="37"/>
        <end position="60"/>
    </location>
</feature>
<dbReference type="InterPro" id="IPR052426">
    <property type="entry name" value="Plant_dev_regulator"/>
</dbReference>
<keyword evidence="4" id="KW-0862">Zinc</keyword>
<protein>
    <recommendedName>
        <fullName evidence="10">C2H2-type domain-containing protein</fullName>
    </recommendedName>
</protein>
<keyword evidence="3 8" id="KW-0863">Zinc-finger</keyword>
<comment type="subcellular location">
    <subcellularLocation>
        <location evidence="1">Nucleus</location>
    </subcellularLocation>
</comment>
<evidence type="ECO:0000256" key="7">
    <source>
        <dbReference type="ARBA" id="ARBA00023242"/>
    </source>
</evidence>
<reference evidence="11 12" key="1">
    <citation type="journal article" date="2009" name="Nat. Genet.">
        <title>The genome of the cucumber, Cucumis sativus L.</title>
        <authorList>
            <person name="Huang S."/>
            <person name="Li R."/>
            <person name="Zhang Z."/>
            <person name="Li L."/>
            <person name="Gu X."/>
            <person name="Fan W."/>
            <person name="Lucas W.J."/>
            <person name="Wang X."/>
            <person name="Xie B."/>
            <person name="Ni P."/>
            <person name="Ren Y."/>
            <person name="Zhu H."/>
            <person name="Li J."/>
            <person name="Lin K."/>
            <person name="Jin W."/>
            <person name="Fei Z."/>
            <person name="Li G."/>
            <person name="Staub J."/>
            <person name="Kilian A."/>
            <person name="van der Vossen E.A."/>
            <person name="Wu Y."/>
            <person name="Guo J."/>
            <person name="He J."/>
            <person name="Jia Z."/>
            <person name="Ren Y."/>
            <person name="Tian G."/>
            <person name="Lu Y."/>
            <person name="Ruan J."/>
            <person name="Qian W."/>
            <person name="Wang M."/>
            <person name="Huang Q."/>
            <person name="Li B."/>
            <person name="Xuan Z."/>
            <person name="Cao J."/>
            <person name="Asan"/>
            <person name="Wu Z."/>
            <person name="Zhang J."/>
            <person name="Cai Q."/>
            <person name="Bai Y."/>
            <person name="Zhao B."/>
            <person name="Han Y."/>
            <person name="Li Y."/>
            <person name="Li X."/>
            <person name="Wang S."/>
            <person name="Shi Q."/>
            <person name="Liu S."/>
            <person name="Cho W.K."/>
            <person name="Kim J.Y."/>
            <person name="Xu Y."/>
            <person name="Heller-Uszynska K."/>
            <person name="Miao H."/>
            <person name="Cheng Z."/>
            <person name="Zhang S."/>
            <person name="Wu J."/>
            <person name="Yang Y."/>
            <person name="Kang H."/>
            <person name="Li M."/>
            <person name="Liang H."/>
            <person name="Ren X."/>
            <person name="Shi Z."/>
            <person name="Wen M."/>
            <person name="Jian M."/>
            <person name="Yang H."/>
            <person name="Zhang G."/>
            <person name="Yang Z."/>
            <person name="Chen R."/>
            <person name="Liu S."/>
            <person name="Li J."/>
            <person name="Ma L."/>
            <person name="Liu H."/>
            <person name="Zhou Y."/>
            <person name="Zhao J."/>
            <person name="Fang X."/>
            <person name="Li G."/>
            <person name="Fang L."/>
            <person name="Li Y."/>
            <person name="Liu D."/>
            <person name="Zheng H."/>
            <person name="Zhang Y."/>
            <person name="Qin N."/>
            <person name="Li Z."/>
            <person name="Yang G."/>
            <person name="Yang S."/>
            <person name="Bolund L."/>
            <person name="Kristiansen K."/>
            <person name="Zheng H."/>
            <person name="Li S."/>
            <person name="Zhang X."/>
            <person name="Yang H."/>
            <person name="Wang J."/>
            <person name="Sun R."/>
            <person name="Zhang B."/>
            <person name="Jiang S."/>
            <person name="Wang J."/>
            <person name="Du Y."/>
            <person name="Li S."/>
        </authorList>
    </citation>
    <scope>NUCLEOTIDE SEQUENCE [LARGE SCALE GENOMIC DNA]</scope>
    <source>
        <strain evidence="12">cv. 9930</strain>
    </source>
</reference>
<dbReference type="AlphaFoldDB" id="A0A0A0L7I0"/>
<feature type="domain" description="C2H2-type" evidence="10">
    <location>
        <begin position="75"/>
        <end position="102"/>
    </location>
</feature>
<accession>A0A0A0L7I0</accession>
<evidence type="ECO:0000256" key="5">
    <source>
        <dbReference type="ARBA" id="ARBA00023015"/>
    </source>
</evidence>
<keyword evidence="2" id="KW-0479">Metal-binding</keyword>
<reference evidence="11 12" key="4">
    <citation type="journal article" date="2011" name="BMC Genomics">
        <title>RNA-Seq improves annotation of protein-coding genes in the cucumber genome.</title>
        <authorList>
            <person name="Li Z."/>
            <person name="Zhang Z."/>
            <person name="Yan P."/>
            <person name="Huang S."/>
            <person name="Fei Z."/>
            <person name="Lin K."/>
        </authorList>
    </citation>
    <scope>NUCLEOTIDE SEQUENCE [LARGE SCALE GENOMIC DNA]</scope>
    <source>
        <strain evidence="12">cv. 9930</strain>
    </source>
</reference>
<keyword evidence="12" id="KW-1185">Reference proteome</keyword>
<evidence type="ECO:0000313" key="12">
    <source>
        <dbReference type="Proteomes" id="UP000029981"/>
    </source>
</evidence>
<dbReference type="EMBL" id="CM002924">
    <property type="protein sequence ID" value="KGN57925.1"/>
    <property type="molecule type" value="Genomic_DNA"/>
</dbReference>
<evidence type="ECO:0000256" key="9">
    <source>
        <dbReference type="SAM" id="MobiDB-lite"/>
    </source>
</evidence>
<dbReference type="InterPro" id="IPR013087">
    <property type="entry name" value="Znf_C2H2_type"/>
</dbReference>
<reference evidence="11 12" key="2">
    <citation type="journal article" date="2009" name="PLoS ONE">
        <title>An integrated genetic and cytogenetic map of the cucumber genome.</title>
        <authorList>
            <person name="Ren Y."/>
            <person name="Zhang Z."/>
            <person name="Liu J."/>
            <person name="Staub J.E."/>
            <person name="Han Y."/>
            <person name="Cheng Z."/>
            <person name="Li X."/>
            <person name="Lu J."/>
            <person name="Miao H."/>
            <person name="Kang H."/>
            <person name="Xie B."/>
            <person name="Gu X."/>
            <person name="Wang X."/>
            <person name="Du Y."/>
            <person name="Jin W."/>
            <person name="Huang S."/>
        </authorList>
    </citation>
    <scope>NUCLEOTIDE SEQUENCE [LARGE SCALE GENOMIC DNA]</scope>
    <source>
        <strain evidence="12">cv. 9930</strain>
    </source>
</reference>
<reference evidence="11 12" key="3">
    <citation type="journal article" date="2010" name="BMC Genomics">
        <title>Transcriptome sequencing and comparative analysis of cucumber flowers with different sex types.</title>
        <authorList>
            <person name="Guo S."/>
            <person name="Zheng Y."/>
            <person name="Joung J.G."/>
            <person name="Liu S."/>
            <person name="Zhang Z."/>
            <person name="Crasta O.R."/>
            <person name="Sobral B.W."/>
            <person name="Xu Y."/>
            <person name="Huang S."/>
            <person name="Fei Z."/>
        </authorList>
    </citation>
    <scope>NUCLEOTIDE SEQUENCE [LARGE SCALE GENOMIC DNA]</scope>
    <source>
        <strain evidence="12">cv. 9930</strain>
    </source>
</reference>
<dbReference type="SUPFAM" id="SSF57667">
    <property type="entry name" value="beta-beta-alpha zinc fingers"/>
    <property type="match status" value="1"/>
</dbReference>
<dbReference type="PROSITE" id="PS00028">
    <property type="entry name" value="ZINC_FINGER_C2H2_1"/>
    <property type="match status" value="1"/>
</dbReference>
<dbReference type="PANTHER" id="PTHR45801">
    <property type="entry name" value="OS07G0101800 PROTEIN"/>
    <property type="match status" value="1"/>
</dbReference>
<feature type="compositionally biased region" description="Low complexity" evidence="9">
    <location>
        <begin position="40"/>
        <end position="54"/>
    </location>
</feature>
<dbReference type="InterPro" id="IPR036236">
    <property type="entry name" value="Znf_C2H2_sf"/>
</dbReference>
<evidence type="ECO:0000259" key="10">
    <source>
        <dbReference type="PROSITE" id="PS50157"/>
    </source>
</evidence>
<evidence type="ECO:0000256" key="4">
    <source>
        <dbReference type="ARBA" id="ARBA00022833"/>
    </source>
</evidence>
<dbReference type="GO" id="GO:0005634">
    <property type="term" value="C:nucleus"/>
    <property type="evidence" value="ECO:0007669"/>
    <property type="project" value="UniProtKB-SubCell"/>
</dbReference>
<sequence>MLKFPNCVGQVISKYGSTHLLSFEEKKFEGLPMDNGAYMNNNTNNGKQQQQQQQRGYAKEGTFSSNEFQWPAKNYGCNFCKREFKSAQALGGHMNVHRRDRARMRLLPSWVSDNNYNNNYYSCPNPNFSNFSPSCFNFRSSSNKNSLCSSLQDQDKKEIGSCSWNNNIYKPSSLVVPHDDQEHVDDDADQVLHVFKKKKKGMVNLELKMGSLGDASSNNEDLDLELHL</sequence>
<dbReference type="PROSITE" id="PS50157">
    <property type="entry name" value="ZINC_FINGER_C2H2_2"/>
    <property type="match status" value="1"/>
</dbReference>
<evidence type="ECO:0000256" key="6">
    <source>
        <dbReference type="ARBA" id="ARBA00023163"/>
    </source>
</evidence>
<evidence type="ECO:0000256" key="2">
    <source>
        <dbReference type="ARBA" id="ARBA00022723"/>
    </source>
</evidence>
<gene>
    <name evidence="11" type="ORF">Csa_3G392775</name>
</gene>
<dbReference type="Proteomes" id="UP000029981">
    <property type="component" value="Chromosome 3"/>
</dbReference>
<keyword evidence="6" id="KW-0804">Transcription</keyword>
<evidence type="ECO:0000256" key="3">
    <source>
        <dbReference type="ARBA" id="ARBA00022771"/>
    </source>
</evidence>
<evidence type="ECO:0000256" key="1">
    <source>
        <dbReference type="ARBA" id="ARBA00004123"/>
    </source>
</evidence>